<gene>
    <name evidence="1" type="ORF">GO606_11255</name>
</gene>
<reference evidence="1" key="1">
    <citation type="submission" date="2019-12" db="EMBL/GenBank/DDBJ databases">
        <title>Comparative genomics gives insights into the taxonomy of the Azoarcus-Aromatoleum group and reveals separate origins of nif in the plant-associated Azoarcus and non-plant-associated Aromatoleum sub-groups.</title>
        <authorList>
            <person name="Lafos M."/>
            <person name="Maluk M."/>
            <person name="Batista M."/>
            <person name="Junghare M."/>
            <person name="Carmona M."/>
            <person name="Faoro H."/>
            <person name="Cruz L.M."/>
            <person name="Battistoni F."/>
            <person name="De Souza E."/>
            <person name="Pedrosa F."/>
            <person name="Chen W.-M."/>
            <person name="Poole P.S."/>
            <person name="Dixon R.A."/>
            <person name="James E.K."/>
        </authorList>
    </citation>
    <scope>NUCLEOTIDE SEQUENCE</scope>
    <source>
        <strain evidence="1">LuFRes1</strain>
    </source>
</reference>
<comment type="caution">
    <text evidence="1">The sequence shown here is derived from an EMBL/GenBank/DDBJ whole genome shotgun (WGS) entry which is preliminary data.</text>
</comment>
<keyword evidence="2" id="KW-1185">Reference proteome</keyword>
<name>A0ABX1PN48_9RHOO</name>
<protein>
    <recommendedName>
        <fullName evidence="3">Restriction endonuclease</fullName>
    </recommendedName>
</protein>
<dbReference type="InterPro" id="IPR024064">
    <property type="entry name" value="FdhE-like_sf"/>
</dbReference>
<dbReference type="EMBL" id="WTVG01000028">
    <property type="protein sequence ID" value="NMG25293.1"/>
    <property type="molecule type" value="Genomic_DNA"/>
</dbReference>
<proteinExistence type="predicted"/>
<evidence type="ECO:0008006" key="3">
    <source>
        <dbReference type="Google" id="ProtNLM"/>
    </source>
</evidence>
<dbReference type="SUPFAM" id="SSF144020">
    <property type="entry name" value="FdhE-like"/>
    <property type="match status" value="1"/>
</dbReference>
<organism evidence="1 2">
    <name type="scientific">Aromatoleum anaerobium</name>
    <dbReference type="NCBI Taxonomy" id="182180"/>
    <lineage>
        <taxon>Bacteria</taxon>
        <taxon>Pseudomonadati</taxon>
        <taxon>Pseudomonadota</taxon>
        <taxon>Betaproteobacteria</taxon>
        <taxon>Rhodocyclales</taxon>
        <taxon>Rhodocyclaceae</taxon>
        <taxon>Aromatoleum</taxon>
    </lineage>
</organism>
<sequence length="845" mass="95096">MHFRCDCPVIDWQSEGVARKIEVAPLPLEIESYAEGGFVVESTIFNDFHPWLGIRLGTEFEEIVPVFMTASGQETPMLRVADPRGDGFWWLRNDGWDHADKRHLSELQRSSGIYSIRIGDVMLRVENRLSTFGRADIQAYVDDFRGDLLWMIMNDAAGATATGKGAGVGAGTELADALEELHAASQRVLASPAVTIREGQAPRPIAKVRYNMASFREYARNPAARQLTGRVFDESANTAENRYLRHMLAVSVKVADAYVSAASLQAGFLDRLASQEIERARRNREMEMRPVDPDVFDQQTEEIKRKLDALADFEELPGCAFGRLGQIPIRIGHRYYENFSFYYSRQNGSGSNADDEVDYRVVVLPEGFFELILGSLHFCRNFTIIGGVDSRVQETAKKKRFRKLTFTSVHEVVPQTDVLEKRTEKRRGLEKSNWLVRLSGNERRELKREADAGERRVERSLKRRKSISSSIDEIGWGARRLAETDAGLDRLGVSSNSSFPTGMRFVSNPDYAACLSAFNKFCELFERGGLDLSKLEEISSIGILHASDIYEKWCLLKIFMLLTHDFKFEPECGWEEKLVAASLARTSNARFEFSRDDLEMKVVLTCQADMPTGRRPDFVLEVISSGKERSRRFDQKSGRLGGIVMDAKFRSTWKNGGLRSMLDELVLAKGYDKAVESGRVFILQPCESTVHPATSPLEWGAHCDYGSTQSHRQGWIQTGVASSGAHATQHLRRLLTIVFQNAFTVPQEGRDDYGNITWTSHSFCFGCGERHVSSAVQAKYTKSGAPSWLLDCKHCGVRTERTHCYNCAAPLFKNGTMWTYHNTVADQVTNVICPGCGSYFDAEFN</sequence>
<evidence type="ECO:0000313" key="1">
    <source>
        <dbReference type="EMBL" id="NMG25293.1"/>
    </source>
</evidence>
<dbReference type="Proteomes" id="UP000615989">
    <property type="component" value="Unassembled WGS sequence"/>
</dbReference>
<accession>A0ABX1PN48</accession>
<evidence type="ECO:0000313" key="2">
    <source>
        <dbReference type="Proteomes" id="UP000615989"/>
    </source>
</evidence>